<dbReference type="AlphaFoldDB" id="A0A437JR83"/>
<reference evidence="2 3" key="1">
    <citation type="submission" date="2019-01" db="EMBL/GenBank/DDBJ databases">
        <authorList>
            <person name="Chen W.-M."/>
        </authorList>
    </citation>
    <scope>NUCLEOTIDE SEQUENCE [LARGE SCALE GENOMIC DNA]</scope>
    <source>
        <strain evidence="2 3">ICH-3</strain>
    </source>
</reference>
<name>A0A437JR83_9BURK</name>
<gene>
    <name evidence="2" type="ORF">ENE75_19945</name>
</gene>
<dbReference type="EMBL" id="SACT01000008">
    <property type="protein sequence ID" value="RVT49353.1"/>
    <property type="molecule type" value="Genomic_DNA"/>
</dbReference>
<accession>A0A437JR83</accession>
<comment type="caution">
    <text evidence="2">The sequence shown here is derived from an EMBL/GenBank/DDBJ whole genome shotgun (WGS) entry which is preliminary data.</text>
</comment>
<dbReference type="OrthoDB" id="8526647at2"/>
<evidence type="ECO:0000313" key="2">
    <source>
        <dbReference type="EMBL" id="RVT49353.1"/>
    </source>
</evidence>
<evidence type="ECO:0008006" key="4">
    <source>
        <dbReference type="Google" id="ProtNLM"/>
    </source>
</evidence>
<protein>
    <recommendedName>
        <fullName evidence="4">Transporter</fullName>
    </recommendedName>
</protein>
<organism evidence="2 3">
    <name type="scientific">Rubrivivax albus</name>
    <dbReference type="NCBI Taxonomy" id="2499835"/>
    <lineage>
        <taxon>Bacteria</taxon>
        <taxon>Pseudomonadati</taxon>
        <taxon>Pseudomonadota</taxon>
        <taxon>Betaproteobacteria</taxon>
        <taxon>Burkholderiales</taxon>
        <taxon>Sphaerotilaceae</taxon>
        <taxon>Rubrivivax</taxon>
    </lineage>
</organism>
<keyword evidence="1" id="KW-0732">Signal</keyword>
<feature type="chain" id="PRO_5019450006" description="Transporter" evidence="1">
    <location>
        <begin position="23"/>
        <end position="232"/>
    </location>
</feature>
<dbReference type="RefSeq" id="WP_128200104.1">
    <property type="nucleotide sequence ID" value="NZ_SACT01000008.1"/>
</dbReference>
<proteinExistence type="predicted"/>
<keyword evidence="3" id="KW-1185">Reference proteome</keyword>
<evidence type="ECO:0000313" key="3">
    <source>
        <dbReference type="Proteomes" id="UP000288178"/>
    </source>
</evidence>
<evidence type="ECO:0000256" key="1">
    <source>
        <dbReference type="SAM" id="SignalP"/>
    </source>
</evidence>
<sequence>MNRWMTSTMGVLAAICALSAKAGLPLLSEDAGVLGGGECELEAVAASAREGGAGAHEHALGVACGTGRDWQWGLGVARARADGPLAKGLSVGGKVLLWAPSEDAAVVLAPTLGWADDGSGWRHVGQDFNLVYSGPLAADWTLHLNLIHSRDREADARSTGWSLAAEHAGLAVGGWVLAPMGDLAGDDRAAPWWNLGLRATVVADRLWLAVSYARQIDPARARLATFSVKLAF</sequence>
<feature type="signal peptide" evidence="1">
    <location>
        <begin position="1"/>
        <end position="22"/>
    </location>
</feature>
<dbReference type="Proteomes" id="UP000288178">
    <property type="component" value="Unassembled WGS sequence"/>
</dbReference>